<comment type="caution">
    <text evidence="2">The sequence shown here is derived from an EMBL/GenBank/DDBJ whole genome shotgun (WGS) entry which is preliminary data.</text>
</comment>
<evidence type="ECO:0000313" key="2">
    <source>
        <dbReference type="EMBL" id="MFD1630716.1"/>
    </source>
</evidence>
<keyword evidence="3" id="KW-1185">Reference proteome</keyword>
<keyword evidence="2" id="KW-0808">Transferase</keyword>
<dbReference type="PROSITE" id="PS51186">
    <property type="entry name" value="GNAT"/>
    <property type="match status" value="1"/>
</dbReference>
<dbReference type="RefSeq" id="WP_379663092.1">
    <property type="nucleotide sequence ID" value="NZ_JBHUDG010000019.1"/>
</dbReference>
<protein>
    <submittedName>
        <fullName evidence="2">GNAT family N-acetyltransferase</fullName>
        <ecNumber evidence="2">2.3.-.-</ecNumber>
    </submittedName>
</protein>
<dbReference type="PANTHER" id="PTHR43792">
    <property type="entry name" value="GNAT FAMILY, PUTATIVE (AFU_ORTHOLOGUE AFUA_3G00765)-RELATED-RELATED"/>
    <property type="match status" value="1"/>
</dbReference>
<name>A0ABW4ID97_9SPHI</name>
<dbReference type="PANTHER" id="PTHR43792:SF16">
    <property type="entry name" value="N-ACETYLTRANSFERASE DOMAIN-CONTAINING PROTEIN"/>
    <property type="match status" value="1"/>
</dbReference>
<dbReference type="Gene3D" id="3.40.630.30">
    <property type="match status" value="1"/>
</dbReference>
<gene>
    <name evidence="2" type="ORF">ACFSAH_12565</name>
</gene>
<dbReference type="InterPro" id="IPR051531">
    <property type="entry name" value="N-acetyltransferase"/>
</dbReference>
<reference evidence="3" key="1">
    <citation type="journal article" date="2019" name="Int. J. Syst. Evol. Microbiol.">
        <title>The Global Catalogue of Microorganisms (GCM) 10K type strain sequencing project: providing services to taxonomists for standard genome sequencing and annotation.</title>
        <authorList>
            <consortium name="The Broad Institute Genomics Platform"/>
            <consortium name="The Broad Institute Genome Sequencing Center for Infectious Disease"/>
            <person name="Wu L."/>
            <person name="Ma J."/>
        </authorList>
    </citation>
    <scope>NUCLEOTIDE SEQUENCE [LARGE SCALE GENOMIC DNA]</scope>
    <source>
        <strain evidence="3">CCUG 53762</strain>
    </source>
</reference>
<dbReference type="Pfam" id="PF13302">
    <property type="entry name" value="Acetyltransf_3"/>
    <property type="match status" value="1"/>
</dbReference>
<organism evidence="2 3">
    <name type="scientific">Pseudopedobacter beijingensis</name>
    <dbReference type="NCBI Taxonomy" id="1207056"/>
    <lineage>
        <taxon>Bacteria</taxon>
        <taxon>Pseudomonadati</taxon>
        <taxon>Bacteroidota</taxon>
        <taxon>Sphingobacteriia</taxon>
        <taxon>Sphingobacteriales</taxon>
        <taxon>Sphingobacteriaceae</taxon>
        <taxon>Pseudopedobacter</taxon>
    </lineage>
</organism>
<dbReference type="SUPFAM" id="SSF55729">
    <property type="entry name" value="Acyl-CoA N-acyltransferases (Nat)"/>
    <property type="match status" value="1"/>
</dbReference>
<dbReference type="Proteomes" id="UP001597118">
    <property type="component" value="Unassembled WGS sequence"/>
</dbReference>
<evidence type="ECO:0000313" key="3">
    <source>
        <dbReference type="Proteomes" id="UP001597118"/>
    </source>
</evidence>
<proteinExistence type="predicted"/>
<dbReference type="InterPro" id="IPR016181">
    <property type="entry name" value="Acyl_CoA_acyltransferase"/>
</dbReference>
<dbReference type="EMBL" id="JBHUDG010000019">
    <property type="protein sequence ID" value="MFD1630716.1"/>
    <property type="molecule type" value="Genomic_DNA"/>
</dbReference>
<keyword evidence="2" id="KW-0012">Acyltransferase</keyword>
<dbReference type="InterPro" id="IPR000182">
    <property type="entry name" value="GNAT_dom"/>
</dbReference>
<evidence type="ECO:0000259" key="1">
    <source>
        <dbReference type="PROSITE" id="PS51186"/>
    </source>
</evidence>
<dbReference type="EC" id="2.3.-.-" evidence="2"/>
<accession>A0ABW4ID97</accession>
<feature type="domain" description="N-acetyltransferase" evidence="1">
    <location>
        <begin position="10"/>
        <end position="173"/>
    </location>
</feature>
<dbReference type="GO" id="GO:0016746">
    <property type="term" value="F:acyltransferase activity"/>
    <property type="evidence" value="ECO:0007669"/>
    <property type="project" value="UniProtKB-KW"/>
</dbReference>
<sequence>MKKVIETERLILRELLPTDVEGIFELDSDPEVHQYLGNNPIKTREEAAEAIAFIRQQYTDLGIGRWAIIDKQTNEFIGWSGLKLVTDEYNKHSNYYDLGYRLIKKYWGKGIATETAKAWLHYAFETLKVDAVYAMTDCGNAGSDKILKKVGLQLVESFVLDEIMHNWYTIDRESFEKNQ</sequence>